<keyword evidence="2" id="KW-1133">Transmembrane helix</keyword>
<keyword evidence="2" id="KW-0472">Membrane</keyword>
<dbReference type="GO" id="GO:1902600">
    <property type="term" value="P:proton transmembrane transport"/>
    <property type="evidence" value="ECO:0007669"/>
    <property type="project" value="TreeGrafter"/>
</dbReference>
<proteinExistence type="predicted"/>
<accession>A0A9P3LAK9</accession>
<evidence type="ECO:0000313" key="4">
    <source>
        <dbReference type="Proteomes" id="UP000703269"/>
    </source>
</evidence>
<dbReference type="OrthoDB" id="5562676at2759"/>
<organism evidence="3 4">
    <name type="scientific">Phanerochaete sordida</name>
    <dbReference type="NCBI Taxonomy" id="48140"/>
    <lineage>
        <taxon>Eukaryota</taxon>
        <taxon>Fungi</taxon>
        <taxon>Dikarya</taxon>
        <taxon>Basidiomycota</taxon>
        <taxon>Agaricomycotina</taxon>
        <taxon>Agaricomycetes</taxon>
        <taxon>Polyporales</taxon>
        <taxon>Phanerochaetaceae</taxon>
        <taxon>Phanerochaete</taxon>
    </lineage>
</organism>
<dbReference type="PANTHER" id="PTHR28062:SF1">
    <property type="entry name" value="TRANSMEMBRANE PROTEIN"/>
    <property type="match status" value="1"/>
</dbReference>
<dbReference type="Proteomes" id="UP000703269">
    <property type="component" value="Unassembled WGS sequence"/>
</dbReference>
<dbReference type="EMBL" id="BPQB01000009">
    <property type="protein sequence ID" value="GJE88526.1"/>
    <property type="molecule type" value="Genomic_DNA"/>
</dbReference>
<protein>
    <submittedName>
        <fullName evidence="3">Mitochondrial K -H exchange-related-domain-containing protein</fullName>
    </submittedName>
</protein>
<keyword evidence="4" id="KW-1185">Reference proteome</keyword>
<reference evidence="3 4" key="1">
    <citation type="submission" date="2021-08" db="EMBL/GenBank/DDBJ databases">
        <title>Draft Genome Sequence of Phanerochaete sordida strain YK-624.</title>
        <authorList>
            <person name="Mori T."/>
            <person name="Dohra H."/>
            <person name="Suzuki T."/>
            <person name="Kawagishi H."/>
            <person name="Hirai H."/>
        </authorList>
    </citation>
    <scope>NUCLEOTIDE SEQUENCE [LARGE SCALE GENOMIC DNA]</scope>
    <source>
        <strain evidence="3 4">YK-624</strain>
    </source>
</reference>
<keyword evidence="2" id="KW-0812">Transmembrane</keyword>
<sequence length="154" mass="17059">MLVSPLTAPFMIIPVIPNLPFFFCVWRSWSHYKAYKASSYLEQLLDQGAIVAEPSSELDTVYTKYARASEKVSPTPDTAEPSNGQDLDSDASSTPLEEPDDLAHRHLLLTRDAVPELSAALELKPDSTFATDMYRALEQANIRLKAAEPDMTKG</sequence>
<dbReference type="AlphaFoldDB" id="A0A9P3LAK9"/>
<gene>
    <name evidence="3" type="ORF">PsYK624_046090</name>
</gene>
<dbReference type="PANTHER" id="PTHR28062">
    <property type="entry name" value="K+-H+ EXCHANGE-LIKE PROTEIN"/>
    <property type="match status" value="1"/>
</dbReference>
<evidence type="ECO:0000256" key="2">
    <source>
        <dbReference type="SAM" id="Phobius"/>
    </source>
</evidence>
<dbReference type="GO" id="GO:0006813">
    <property type="term" value="P:potassium ion transport"/>
    <property type="evidence" value="ECO:0007669"/>
    <property type="project" value="TreeGrafter"/>
</dbReference>
<dbReference type="Pfam" id="PF10173">
    <property type="entry name" value="Mit_KHE1"/>
    <property type="match status" value="1"/>
</dbReference>
<name>A0A9P3LAK9_9APHY</name>
<feature type="transmembrane region" description="Helical" evidence="2">
    <location>
        <begin position="6"/>
        <end position="26"/>
    </location>
</feature>
<comment type="caution">
    <text evidence="3">The sequence shown here is derived from an EMBL/GenBank/DDBJ whole genome shotgun (WGS) entry which is preliminary data.</text>
</comment>
<feature type="compositionally biased region" description="Polar residues" evidence="1">
    <location>
        <begin position="80"/>
        <end position="95"/>
    </location>
</feature>
<evidence type="ECO:0000256" key="1">
    <source>
        <dbReference type="SAM" id="MobiDB-lite"/>
    </source>
</evidence>
<evidence type="ECO:0000313" key="3">
    <source>
        <dbReference type="EMBL" id="GJE88526.1"/>
    </source>
</evidence>
<feature type="region of interest" description="Disordered" evidence="1">
    <location>
        <begin position="69"/>
        <end position="102"/>
    </location>
</feature>
<dbReference type="InterPro" id="IPR018786">
    <property type="entry name" value="Mit_KHE1"/>
</dbReference>
<dbReference type="GO" id="GO:0005743">
    <property type="term" value="C:mitochondrial inner membrane"/>
    <property type="evidence" value="ECO:0007669"/>
    <property type="project" value="TreeGrafter"/>
</dbReference>